<evidence type="ECO:0000259" key="1">
    <source>
        <dbReference type="Pfam" id="PF04967"/>
    </source>
</evidence>
<dbReference type="Pfam" id="PF04967">
    <property type="entry name" value="HTH_10"/>
    <property type="match status" value="1"/>
</dbReference>
<dbReference type="PANTHER" id="PTHR34236:SF1">
    <property type="entry name" value="DIMETHYL SULFOXIDE REDUCTASE TRANSCRIPTIONAL ACTIVATOR"/>
    <property type="match status" value="1"/>
</dbReference>
<protein>
    <recommendedName>
        <fullName evidence="1">HTH bat-type domain-containing protein</fullName>
    </recommendedName>
</protein>
<dbReference type="EMBL" id="DRWN01000014">
    <property type="protein sequence ID" value="HHK67847.1"/>
    <property type="molecule type" value="Genomic_DNA"/>
</dbReference>
<comment type="caution">
    <text evidence="2">The sequence shown here is derived from an EMBL/GenBank/DDBJ whole genome shotgun (WGS) entry which is preliminary data.</text>
</comment>
<dbReference type="AlphaFoldDB" id="A0A7C5Q5Z8"/>
<name>A0A7C5Q5Z8_CALS0</name>
<accession>A0A7C5Q5Z8</accession>
<gene>
    <name evidence="2" type="ORF">ENM11_01650</name>
</gene>
<evidence type="ECO:0000313" key="2">
    <source>
        <dbReference type="EMBL" id="HHK67847.1"/>
    </source>
</evidence>
<proteinExistence type="predicted"/>
<organism evidence="2">
    <name type="scientific">Caldiarchaeum subterraneum</name>
    <dbReference type="NCBI Taxonomy" id="311458"/>
    <lineage>
        <taxon>Archaea</taxon>
        <taxon>Nitrososphaerota</taxon>
        <taxon>Candidatus Caldarchaeales</taxon>
        <taxon>Candidatus Caldarchaeaceae</taxon>
        <taxon>Candidatus Caldarchaeum</taxon>
    </lineage>
</organism>
<dbReference type="PANTHER" id="PTHR34236">
    <property type="entry name" value="DIMETHYL SULFOXIDE REDUCTASE TRANSCRIPTIONAL ACTIVATOR"/>
    <property type="match status" value="1"/>
</dbReference>
<reference evidence="2" key="1">
    <citation type="journal article" date="2020" name="mSystems">
        <title>Genome- and Community-Level Interaction Insights into Carbon Utilization and Element Cycling Functions of Hydrothermarchaeota in Hydrothermal Sediment.</title>
        <authorList>
            <person name="Zhou Z."/>
            <person name="Liu Y."/>
            <person name="Xu W."/>
            <person name="Pan J."/>
            <person name="Luo Z.H."/>
            <person name="Li M."/>
        </authorList>
    </citation>
    <scope>NUCLEOTIDE SEQUENCE [LARGE SCALE GENOMIC DNA]</scope>
    <source>
        <strain evidence="2">SpSt-1056</strain>
    </source>
</reference>
<sequence>MKNNTKVFHTAEKKYTLGPKRMKKLSLKIDIPPQSWIRNIAKTQGVTGVKLLDCIPSNNSMNEFFEITCSPEAMAEVVRNLQETSGIEDLEVTLKMSSGKIVGSLKTTQCNLCKHFASSECFLGSAVYELDKGRLRWSFYVREKYIPQILTALEKEGITYEVEHNINVDVAEELTPLQERLLDRALREGYLDIPRRARVEHLAKEFGITKASLSITLRRALRKAVKAYLEQAKP</sequence>
<dbReference type="InterPro" id="IPR007050">
    <property type="entry name" value="HTH_bacterioopsin"/>
</dbReference>
<feature type="domain" description="HTH bat-type" evidence="1">
    <location>
        <begin position="174"/>
        <end position="224"/>
    </location>
</feature>